<evidence type="ECO:0000313" key="7">
    <source>
        <dbReference type="EMBL" id="RJX71145.1"/>
    </source>
</evidence>
<dbReference type="PANTHER" id="PTHR21248">
    <property type="entry name" value="CARDIOLIPIN SYNTHASE"/>
    <property type="match status" value="1"/>
</dbReference>
<feature type="domain" description="PLD phosphodiesterase" evidence="6">
    <location>
        <begin position="335"/>
        <end position="361"/>
    </location>
</feature>
<dbReference type="SUPFAM" id="SSF56024">
    <property type="entry name" value="Phospholipase D/nuclease"/>
    <property type="match status" value="2"/>
</dbReference>
<dbReference type="GO" id="GO:0032049">
    <property type="term" value="P:cardiolipin biosynthetic process"/>
    <property type="evidence" value="ECO:0007669"/>
    <property type="project" value="UniProtKB-ARBA"/>
</dbReference>
<comment type="subcellular location">
    <subcellularLocation>
        <location evidence="2">Secreted</location>
    </subcellularLocation>
</comment>
<gene>
    <name evidence="7" type="ORF">D6858_00430</name>
</gene>
<evidence type="ECO:0000256" key="4">
    <source>
        <dbReference type="ARBA" id="ARBA00022525"/>
    </source>
</evidence>
<evidence type="ECO:0000256" key="5">
    <source>
        <dbReference type="ARBA" id="ARBA00029594"/>
    </source>
</evidence>
<proteinExistence type="predicted"/>
<dbReference type="OrthoDB" id="9814092at2"/>
<accession>A0A419R5I9</accession>
<comment type="caution">
    <text evidence="7">The sequence shown here is derived from an EMBL/GenBank/DDBJ whole genome shotgun (WGS) entry which is preliminary data.</text>
</comment>
<dbReference type="PANTHER" id="PTHR21248:SF12">
    <property type="entry name" value="CARDIOLIPIN SYNTHASE C"/>
    <property type="match status" value="1"/>
</dbReference>
<dbReference type="Gene3D" id="3.30.870.10">
    <property type="entry name" value="Endonuclease Chain A"/>
    <property type="match status" value="2"/>
</dbReference>
<organism evidence="7 8">
    <name type="scientific">Tsuneonella suprasediminis</name>
    <dbReference type="NCBI Taxonomy" id="2306996"/>
    <lineage>
        <taxon>Bacteria</taxon>
        <taxon>Pseudomonadati</taxon>
        <taxon>Pseudomonadota</taxon>
        <taxon>Alphaproteobacteria</taxon>
        <taxon>Sphingomonadales</taxon>
        <taxon>Erythrobacteraceae</taxon>
        <taxon>Tsuneonella</taxon>
    </lineage>
</organism>
<feature type="domain" description="PLD phosphodiesterase" evidence="6">
    <location>
        <begin position="160"/>
        <end position="187"/>
    </location>
</feature>
<dbReference type="PROSITE" id="PS50035">
    <property type="entry name" value="PLD"/>
    <property type="match status" value="2"/>
</dbReference>
<dbReference type="SMART" id="SM00155">
    <property type="entry name" value="PLDc"/>
    <property type="match status" value="2"/>
</dbReference>
<protein>
    <recommendedName>
        <fullName evidence="3">Phospholipase D</fullName>
    </recommendedName>
    <alternativeName>
        <fullName evidence="5">Choline phosphatase</fullName>
    </alternativeName>
</protein>
<evidence type="ECO:0000256" key="2">
    <source>
        <dbReference type="ARBA" id="ARBA00004613"/>
    </source>
</evidence>
<keyword evidence="8" id="KW-1185">Reference proteome</keyword>
<reference evidence="7 8" key="1">
    <citation type="submission" date="2018-09" db="EMBL/GenBank/DDBJ databases">
        <title>Altererythrobacter sp.Ery1 and Ery12, the genome sequencing of novel strains in genus Alterythrobacter.</title>
        <authorList>
            <person name="Cheng H."/>
            <person name="Wu Y.-H."/>
            <person name="Fang C."/>
            <person name="Xu X.-W."/>
        </authorList>
    </citation>
    <scope>NUCLEOTIDE SEQUENCE [LARGE SCALE GENOMIC DNA]</scope>
    <source>
        <strain evidence="7 8">Ery12</strain>
    </source>
</reference>
<dbReference type="GO" id="GO:0030572">
    <property type="term" value="F:phosphatidyltransferase activity"/>
    <property type="evidence" value="ECO:0007669"/>
    <property type="project" value="UniProtKB-ARBA"/>
</dbReference>
<evidence type="ECO:0000313" key="8">
    <source>
        <dbReference type="Proteomes" id="UP000284322"/>
    </source>
</evidence>
<dbReference type="Pfam" id="PF13091">
    <property type="entry name" value="PLDc_2"/>
    <property type="match status" value="2"/>
</dbReference>
<keyword evidence="4" id="KW-0964">Secreted</keyword>
<evidence type="ECO:0000256" key="3">
    <source>
        <dbReference type="ARBA" id="ARBA00018392"/>
    </source>
</evidence>
<evidence type="ECO:0000256" key="1">
    <source>
        <dbReference type="ARBA" id="ARBA00003145"/>
    </source>
</evidence>
<dbReference type="CDD" id="cd09110">
    <property type="entry name" value="PLDc_CLS_1"/>
    <property type="match status" value="1"/>
</dbReference>
<dbReference type="AlphaFoldDB" id="A0A419R5I9"/>
<sequence length="434" mass="48782">MGTPDQTGLTEGTRHLDTAPAKVKELRRAHGRLSCPPMEENRTPAAFATPSAPYCAEESFTVTAQGQDLEFHPGGSERLAALLALIDGAQESLRLCFYIFATDTAGRTVRDALVAAARRKVDVQVIVDGFGARASHDFFVPLVEAGGQFFEFSPRWGQRYLIRNHQKIVLADGARAMIGGFNIEDDYFAPSDGTGWSDLGVVLSGSAVEQLALWYDELERWVSNPKANWLTIRRMVREWQPGNGPVRLLIGGPTRVLSSWARCLARDLIAGERLDLIMAYFSPPFWMMRRIGKLARLRGARLVMAGKSDNGATIRASRALYKYLLKRDTEIWEFTACKLHEKLIVIDDVTYIGSANCDMRSLYLNLELMLRIEDAELATRMREHIGHQLQGSQAITPAIHKRRANPIARIRWWFAWFVVSVVDYTVTRRLDLGE</sequence>
<dbReference type="InterPro" id="IPR025202">
    <property type="entry name" value="PLD-like_dom"/>
</dbReference>
<comment type="function">
    <text evidence="1">Could be a virulence factor.</text>
</comment>
<dbReference type="GO" id="GO:0005576">
    <property type="term" value="C:extracellular region"/>
    <property type="evidence" value="ECO:0007669"/>
    <property type="project" value="UniProtKB-SubCell"/>
</dbReference>
<dbReference type="EMBL" id="RAHJ01000003">
    <property type="protein sequence ID" value="RJX71145.1"/>
    <property type="molecule type" value="Genomic_DNA"/>
</dbReference>
<evidence type="ECO:0000259" key="6">
    <source>
        <dbReference type="PROSITE" id="PS50035"/>
    </source>
</evidence>
<dbReference type="Proteomes" id="UP000284322">
    <property type="component" value="Unassembled WGS sequence"/>
</dbReference>
<name>A0A419R5I9_9SPHN</name>
<dbReference type="InterPro" id="IPR001736">
    <property type="entry name" value="PLipase_D/transphosphatidylase"/>
</dbReference>